<name>A0A919JJ31_9ACTN</name>
<reference evidence="1" key="1">
    <citation type="submission" date="2021-01" db="EMBL/GenBank/DDBJ databases">
        <title>Whole genome shotgun sequence of Actinoplanes nipponensis NBRC 14063.</title>
        <authorList>
            <person name="Komaki H."/>
            <person name="Tamura T."/>
        </authorList>
    </citation>
    <scope>NUCLEOTIDE SEQUENCE</scope>
    <source>
        <strain evidence="1">NBRC 14063</strain>
    </source>
</reference>
<keyword evidence="2" id="KW-1185">Reference proteome</keyword>
<dbReference type="InterPro" id="IPR050267">
    <property type="entry name" value="Anti-sigma-factor_SerPK"/>
</dbReference>
<dbReference type="PANTHER" id="PTHR35526:SF3">
    <property type="entry name" value="ANTI-SIGMA-F FACTOR RSBW"/>
    <property type="match status" value="1"/>
</dbReference>
<dbReference type="RefSeq" id="WP_203765905.1">
    <property type="nucleotide sequence ID" value="NZ_BAAAYJ010000086.1"/>
</dbReference>
<evidence type="ECO:0000313" key="1">
    <source>
        <dbReference type="EMBL" id="GIE47709.1"/>
    </source>
</evidence>
<dbReference type="Proteomes" id="UP000647172">
    <property type="component" value="Unassembled WGS sequence"/>
</dbReference>
<dbReference type="Gene3D" id="3.30.565.10">
    <property type="entry name" value="Histidine kinase-like ATPase, C-terminal domain"/>
    <property type="match status" value="1"/>
</dbReference>
<accession>A0A919JJ31</accession>
<dbReference type="InterPro" id="IPR036890">
    <property type="entry name" value="HATPase_C_sf"/>
</dbReference>
<gene>
    <name evidence="1" type="ORF">Ani05nite_12430</name>
</gene>
<evidence type="ECO:0000313" key="2">
    <source>
        <dbReference type="Proteomes" id="UP000647172"/>
    </source>
</evidence>
<dbReference type="AlphaFoldDB" id="A0A919JJ31"/>
<dbReference type="EMBL" id="BOMQ01000016">
    <property type="protein sequence ID" value="GIE47709.1"/>
    <property type="molecule type" value="Genomic_DNA"/>
</dbReference>
<evidence type="ECO:0008006" key="3">
    <source>
        <dbReference type="Google" id="ProtNLM"/>
    </source>
</evidence>
<dbReference type="CDD" id="cd16936">
    <property type="entry name" value="HATPase_RsbW-like"/>
    <property type="match status" value="1"/>
</dbReference>
<sequence>MPGELRPPYLIGRAPAGGDGRVSVTADVAAGAIEVAVHGRWSPSLRLQAWTAVSKCFVEHPPAVLVDLHGLEDPLAASAPAWWTMGMTGVRMAPPVTVVVCLPPAARLAGRLNQLGARRYLPVYATMPRARDAVAARLPLTERVQARLAPEREAAGRACALVADACVAWRLTPLRAAAELIVTELVHNAVRHAGTGIVVTLSRRGAGVHLAVNDDDPRLPVPDPALREPGDGVHGLAAVHAAATAWGAMPTSTGKVVWAVVRAGRS</sequence>
<protein>
    <recommendedName>
        <fullName evidence="3">Anti-sigma regulatory factor (Ser/Thr protein kinase)</fullName>
    </recommendedName>
</protein>
<proteinExistence type="predicted"/>
<dbReference type="PANTHER" id="PTHR35526">
    <property type="entry name" value="ANTI-SIGMA-F FACTOR RSBW-RELATED"/>
    <property type="match status" value="1"/>
</dbReference>
<comment type="caution">
    <text evidence="1">The sequence shown here is derived from an EMBL/GenBank/DDBJ whole genome shotgun (WGS) entry which is preliminary data.</text>
</comment>
<dbReference type="SUPFAM" id="SSF55874">
    <property type="entry name" value="ATPase domain of HSP90 chaperone/DNA topoisomerase II/histidine kinase"/>
    <property type="match status" value="1"/>
</dbReference>
<organism evidence="1 2">
    <name type="scientific">Actinoplanes nipponensis</name>
    <dbReference type="NCBI Taxonomy" id="135950"/>
    <lineage>
        <taxon>Bacteria</taxon>
        <taxon>Bacillati</taxon>
        <taxon>Actinomycetota</taxon>
        <taxon>Actinomycetes</taxon>
        <taxon>Micromonosporales</taxon>
        <taxon>Micromonosporaceae</taxon>
        <taxon>Actinoplanes</taxon>
    </lineage>
</organism>